<dbReference type="STRING" id="1120918.SAMN05216249_11264"/>
<dbReference type="GO" id="GO:0016757">
    <property type="term" value="F:glycosyltransferase activity"/>
    <property type="evidence" value="ECO:0007669"/>
    <property type="project" value="UniProtKB-KW"/>
</dbReference>
<evidence type="ECO:0000313" key="5">
    <source>
        <dbReference type="Proteomes" id="UP000198838"/>
    </source>
</evidence>
<dbReference type="Pfam" id="PF00535">
    <property type="entry name" value="Glycos_transf_2"/>
    <property type="match status" value="1"/>
</dbReference>
<dbReference type="SUPFAM" id="SSF53448">
    <property type="entry name" value="Nucleotide-diphospho-sugar transferases"/>
    <property type="match status" value="1"/>
</dbReference>
<evidence type="ECO:0000256" key="2">
    <source>
        <dbReference type="ARBA" id="ARBA00022679"/>
    </source>
</evidence>
<sequence length="328" mass="38837">MEDFVDIIVPIYNVEKYLKSCIESVRKQSYENINIILVDDGSLDKSREICDLEAEKDPRIKVIHKKNGGISSARNAGLKASFSEYFIFVDSDDIIHPNMVEILLKTIKRYNTDMVACEHYRFCEEDEIKINNCDKAINPIIMDNYSCAQKILDFFNLKIILAWNKIYKRRAVEEVAFKEGMLCEDVCFCIDLLKKGLSCTFVDNILYFWRYRKNSISEGKTDKYHMDYLKAYIYIFNNLSDKYSREYKGKLFCKVANSMCSEISSVNKNKKLVYAMRTKIYTFIDKNHNMSKDIPFIERIKIFVLFRRFSFLYIFLKKQVIKLRKCKK</sequence>
<proteinExistence type="predicted"/>
<dbReference type="OrthoDB" id="9807674at2"/>
<keyword evidence="2 4" id="KW-0808">Transferase</keyword>
<dbReference type="RefSeq" id="WP_092872917.1">
    <property type="nucleotide sequence ID" value="NZ_FOJY01000012.1"/>
</dbReference>
<dbReference type="PANTHER" id="PTHR22916:SF51">
    <property type="entry name" value="GLYCOSYLTRANSFERASE EPSH-RELATED"/>
    <property type="match status" value="1"/>
</dbReference>
<gene>
    <name evidence="4" type="ORF">SAMN05216249_11264</name>
</gene>
<dbReference type="InterPro" id="IPR001173">
    <property type="entry name" value="Glyco_trans_2-like"/>
</dbReference>
<evidence type="ECO:0000259" key="3">
    <source>
        <dbReference type="Pfam" id="PF00535"/>
    </source>
</evidence>
<feature type="domain" description="Glycosyltransferase 2-like" evidence="3">
    <location>
        <begin position="7"/>
        <end position="174"/>
    </location>
</feature>
<dbReference type="Gene3D" id="3.90.550.10">
    <property type="entry name" value="Spore Coat Polysaccharide Biosynthesis Protein SpsA, Chain A"/>
    <property type="match status" value="1"/>
</dbReference>
<dbReference type="EMBL" id="FOJY01000012">
    <property type="protein sequence ID" value="SFB19355.1"/>
    <property type="molecule type" value="Genomic_DNA"/>
</dbReference>
<evidence type="ECO:0000313" key="4">
    <source>
        <dbReference type="EMBL" id="SFB19355.1"/>
    </source>
</evidence>
<dbReference type="PANTHER" id="PTHR22916">
    <property type="entry name" value="GLYCOSYLTRANSFERASE"/>
    <property type="match status" value="1"/>
</dbReference>
<reference evidence="4 5" key="1">
    <citation type="submission" date="2016-10" db="EMBL/GenBank/DDBJ databases">
        <authorList>
            <person name="de Groot N.N."/>
        </authorList>
    </citation>
    <scope>NUCLEOTIDE SEQUENCE [LARGE SCALE GENOMIC DNA]</scope>
    <source>
        <strain evidence="4 5">DSM 5522</strain>
    </source>
</reference>
<keyword evidence="5" id="KW-1185">Reference proteome</keyword>
<evidence type="ECO:0000256" key="1">
    <source>
        <dbReference type="ARBA" id="ARBA00022676"/>
    </source>
</evidence>
<dbReference type="AlphaFoldDB" id="A0A1I0Z149"/>
<keyword evidence="1" id="KW-0328">Glycosyltransferase</keyword>
<name>A0A1I0Z149_9FIRM</name>
<organism evidence="4 5">
    <name type="scientific">Acetitomaculum ruminis DSM 5522</name>
    <dbReference type="NCBI Taxonomy" id="1120918"/>
    <lineage>
        <taxon>Bacteria</taxon>
        <taxon>Bacillati</taxon>
        <taxon>Bacillota</taxon>
        <taxon>Clostridia</taxon>
        <taxon>Lachnospirales</taxon>
        <taxon>Lachnospiraceae</taxon>
        <taxon>Acetitomaculum</taxon>
    </lineage>
</organism>
<dbReference type="InterPro" id="IPR029044">
    <property type="entry name" value="Nucleotide-diphossugar_trans"/>
</dbReference>
<protein>
    <submittedName>
        <fullName evidence="4">Glycosyl transferase family 2</fullName>
    </submittedName>
</protein>
<accession>A0A1I0Z149</accession>
<dbReference type="CDD" id="cd00761">
    <property type="entry name" value="Glyco_tranf_GTA_type"/>
    <property type="match status" value="1"/>
</dbReference>
<dbReference type="Proteomes" id="UP000198838">
    <property type="component" value="Unassembled WGS sequence"/>
</dbReference>